<evidence type="ECO:0000313" key="29">
    <source>
        <dbReference type="Proteomes" id="UP000036987"/>
    </source>
</evidence>
<dbReference type="SMART" id="SM00028">
    <property type="entry name" value="TPR"/>
    <property type="match status" value="3"/>
</dbReference>
<protein>
    <recommendedName>
        <fullName evidence="9">Serine/threonine-protein phosphatase 5</fullName>
        <ecNumber evidence="8">3.1.3.16</ecNumber>
    </recommendedName>
</protein>
<comment type="caution">
    <text evidence="28">The sequence shown here is derived from an EMBL/GenBank/DDBJ whole genome shotgun (WGS) entry which is preliminary data.</text>
</comment>
<dbReference type="FunFam" id="3.60.21.10:FF:000021">
    <property type="entry name" value="Serine/threonine-protein phosphatase 5"/>
    <property type="match status" value="1"/>
</dbReference>
<evidence type="ECO:0000256" key="14">
    <source>
        <dbReference type="ARBA" id="ARBA00022801"/>
    </source>
</evidence>
<comment type="similarity">
    <text evidence="7">Belongs to the PPP phosphatase family. PP-5 (PP-T) subfamily.</text>
</comment>
<dbReference type="PANTHER" id="PTHR45668:SF5">
    <property type="entry name" value="SERINE_THREONINE-PROTEIN PHOSPHATASE 5"/>
    <property type="match status" value="1"/>
</dbReference>
<evidence type="ECO:0000256" key="22">
    <source>
        <dbReference type="ARBA" id="ARBA00047761"/>
    </source>
</evidence>
<dbReference type="PANTHER" id="PTHR45668">
    <property type="entry name" value="SERINE/THREONINE-PROTEIN PHOSPHATASE 5-RELATED"/>
    <property type="match status" value="1"/>
</dbReference>
<evidence type="ECO:0000256" key="26">
    <source>
        <dbReference type="PROSITE-ProRule" id="PRU00339"/>
    </source>
</evidence>
<dbReference type="InterPro" id="IPR004843">
    <property type="entry name" value="Calcineurin-like_PHP"/>
</dbReference>
<dbReference type="InterPro" id="IPR019734">
    <property type="entry name" value="TPR_rpt"/>
</dbReference>
<evidence type="ECO:0000256" key="9">
    <source>
        <dbReference type="ARBA" id="ARBA00020001"/>
    </source>
</evidence>
<dbReference type="STRING" id="29655.A0A0K9PW84"/>
<dbReference type="InterPro" id="IPR011990">
    <property type="entry name" value="TPR-like_helical_dom_sf"/>
</dbReference>
<evidence type="ECO:0000256" key="20">
    <source>
        <dbReference type="ARBA" id="ARBA00023211"/>
    </source>
</evidence>
<dbReference type="Pfam" id="PF00149">
    <property type="entry name" value="Metallophos"/>
    <property type="match status" value="1"/>
</dbReference>
<dbReference type="InterPro" id="IPR013235">
    <property type="entry name" value="PPP_dom"/>
</dbReference>
<dbReference type="PIRSF" id="PIRSF033096">
    <property type="entry name" value="PPPtase_5"/>
    <property type="match status" value="1"/>
</dbReference>
<evidence type="ECO:0000256" key="10">
    <source>
        <dbReference type="ARBA" id="ARBA00022490"/>
    </source>
</evidence>
<dbReference type="EC" id="3.1.3.16" evidence="8"/>
<dbReference type="PROSITE" id="PS50005">
    <property type="entry name" value="TPR"/>
    <property type="match status" value="1"/>
</dbReference>
<evidence type="ECO:0000256" key="7">
    <source>
        <dbReference type="ARBA" id="ARBA00008786"/>
    </source>
</evidence>
<keyword evidence="13" id="KW-0677">Repeat</keyword>
<reference evidence="29" key="1">
    <citation type="journal article" date="2016" name="Nature">
        <title>The genome of the seagrass Zostera marina reveals angiosperm adaptation to the sea.</title>
        <authorList>
            <person name="Olsen J.L."/>
            <person name="Rouze P."/>
            <person name="Verhelst B."/>
            <person name="Lin Y.-C."/>
            <person name="Bayer T."/>
            <person name="Collen J."/>
            <person name="Dattolo E."/>
            <person name="De Paoli E."/>
            <person name="Dittami S."/>
            <person name="Maumus F."/>
            <person name="Michel G."/>
            <person name="Kersting A."/>
            <person name="Lauritano C."/>
            <person name="Lohaus R."/>
            <person name="Toepel M."/>
            <person name="Tonon T."/>
            <person name="Vanneste K."/>
            <person name="Amirebrahimi M."/>
            <person name="Brakel J."/>
            <person name="Bostroem C."/>
            <person name="Chovatia M."/>
            <person name="Grimwood J."/>
            <person name="Jenkins J.W."/>
            <person name="Jueterbock A."/>
            <person name="Mraz A."/>
            <person name="Stam W.T."/>
            <person name="Tice H."/>
            <person name="Bornberg-Bauer E."/>
            <person name="Green P.J."/>
            <person name="Pearson G.A."/>
            <person name="Procaccini G."/>
            <person name="Duarte C.M."/>
            <person name="Schmutz J."/>
            <person name="Reusch T.B.H."/>
            <person name="Van de Peer Y."/>
        </authorList>
    </citation>
    <scope>NUCLEOTIDE SEQUENCE [LARGE SCALE GENOMIC DNA]</scope>
    <source>
        <strain evidence="29">cv. Finnish</strain>
    </source>
</reference>
<evidence type="ECO:0000256" key="13">
    <source>
        <dbReference type="ARBA" id="ARBA00022737"/>
    </source>
</evidence>
<dbReference type="GO" id="GO:0016607">
    <property type="term" value="C:nuclear speck"/>
    <property type="evidence" value="ECO:0007669"/>
    <property type="project" value="UniProtKB-SubCell"/>
</dbReference>
<keyword evidence="16" id="KW-0256">Endoplasmic reticulum</keyword>
<comment type="catalytic activity">
    <reaction evidence="23">
        <text>O-phospho-L-threonyl-[protein] + H2O = L-threonyl-[protein] + phosphate</text>
        <dbReference type="Rhea" id="RHEA:47004"/>
        <dbReference type="Rhea" id="RHEA-COMP:11060"/>
        <dbReference type="Rhea" id="RHEA-COMP:11605"/>
        <dbReference type="ChEBI" id="CHEBI:15377"/>
        <dbReference type="ChEBI" id="CHEBI:30013"/>
        <dbReference type="ChEBI" id="CHEBI:43474"/>
        <dbReference type="ChEBI" id="CHEBI:61977"/>
        <dbReference type="EC" id="3.1.3.16"/>
    </reaction>
</comment>
<evidence type="ECO:0000256" key="12">
    <source>
        <dbReference type="ARBA" id="ARBA00022723"/>
    </source>
</evidence>
<evidence type="ECO:0000259" key="27">
    <source>
        <dbReference type="SMART" id="SM00156"/>
    </source>
</evidence>
<dbReference type="InterPro" id="IPR029052">
    <property type="entry name" value="Metallo-depent_PP-like"/>
</dbReference>
<evidence type="ECO:0000256" key="3">
    <source>
        <dbReference type="ARBA" id="ARBA00004324"/>
    </source>
</evidence>
<dbReference type="Pfam" id="PF08321">
    <property type="entry name" value="PPP5"/>
    <property type="match status" value="1"/>
</dbReference>
<dbReference type="OMA" id="IHKKYAF"/>
<evidence type="ECO:0000256" key="6">
    <source>
        <dbReference type="ARBA" id="ARBA00004642"/>
    </source>
</evidence>
<dbReference type="Gene3D" id="1.25.40.10">
    <property type="entry name" value="Tetratricopeptide repeat domain"/>
    <property type="match status" value="1"/>
</dbReference>
<keyword evidence="12" id="KW-0479">Metal-binding</keyword>
<evidence type="ECO:0000256" key="1">
    <source>
        <dbReference type="ARBA" id="ARBA00001936"/>
    </source>
</evidence>
<dbReference type="Proteomes" id="UP000036987">
    <property type="component" value="Unassembled WGS sequence"/>
</dbReference>
<evidence type="ECO:0000256" key="24">
    <source>
        <dbReference type="ARBA" id="ARBA00064524"/>
    </source>
</evidence>
<evidence type="ECO:0000256" key="16">
    <source>
        <dbReference type="ARBA" id="ARBA00022824"/>
    </source>
</evidence>
<evidence type="ECO:0000256" key="11">
    <source>
        <dbReference type="ARBA" id="ARBA00022692"/>
    </source>
</evidence>
<keyword evidence="10" id="KW-0963">Cytoplasm</keyword>
<evidence type="ECO:0000256" key="8">
    <source>
        <dbReference type="ARBA" id="ARBA00013081"/>
    </source>
</evidence>
<dbReference type="Gene3D" id="3.60.21.10">
    <property type="match status" value="1"/>
</dbReference>
<keyword evidence="15 26" id="KW-0802">TPR repeat</keyword>
<keyword evidence="11" id="KW-0812">Transmembrane</keyword>
<evidence type="ECO:0000256" key="5">
    <source>
        <dbReference type="ARBA" id="ARBA00004496"/>
    </source>
</evidence>
<keyword evidence="18" id="KW-1133">Transmembrane helix</keyword>
<dbReference type="GO" id="GO:0031965">
    <property type="term" value="C:nuclear membrane"/>
    <property type="evidence" value="ECO:0007669"/>
    <property type="project" value="UniProtKB-SubCell"/>
</dbReference>
<keyword evidence="17" id="KW-0904">Protein phosphatase</keyword>
<name>A0A0K9PW84_ZOSMR</name>
<keyword evidence="14" id="KW-0378">Hydrolase</keyword>
<dbReference type="SUPFAM" id="SSF56300">
    <property type="entry name" value="Metallo-dependent phosphatases"/>
    <property type="match status" value="1"/>
</dbReference>
<gene>
    <name evidence="28" type="ORF">ZOSMA_14G00540</name>
</gene>
<sequence>MGDSADSNFEIAERIKVSANEAFKTNKFSTAIELYSKAIELNGSNAVYWANRAFAHIKLEEYGSAILDATKVIEIDPKYSKGFYRRGVASLAMGKFKDALKDFQQLKRICPNDPDATKKLKECEKAVQKLRFEEAIAVNHSEKVSVADSIDYESIVVDSKYSGAIIEGEVVTFDFVKKMMDDFKNQIFLHKRYAFQIVLQIRKIMRALPSLVDITVSDGNHFTVCGDVHGQFYDLLTIFELNGLPSEKNPYLFNGDFVDRGSFSLEVILTLFAFKCMCPSAIHLSRGNHESKSMNKIYGFEGEVRSKLNETFVELFSEVFCCLPLAHVINEKIFIVHGGLFSVDGVKLSDIRAIDRFCEPPEEGLMCELLWSDPQSQPGRGPSKRGVGLSFGGDVTKKFLEENNLDLIVRSHEVKDEGYEVEHDGKLITVFSAPNYCDQMGNKGAYIRFNAPEMKPDIHQFSAVPHPDMKPMAYANNFLRMFS</sequence>
<dbReference type="AlphaFoldDB" id="A0A0K9PW84"/>
<evidence type="ECO:0000256" key="4">
    <source>
        <dbReference type="ARBA" id="ARBA00004477"/>
    </source>
</evidence>
<dbReference type="SMART" id="SM00156">
    <property type="entry name" value="PP2Ac"/>
    <property type="match status" value="1"/>
</dbReference>
<dbReference type="InterPro" id="IPR041753">
    <property type="entry name" value="PP5_C"/>
</dbReference>
<comment type="catalytic activity">
    <reaction evidence="22">
        <text>O-phospho-L-seryl-[protein] + H2O = L-seryl-[protein] + phosphate</text>
        <dbReference type="Rhea" id="RHEA:20629"/>
        <dbReference type="Rhea" id="RHEA-COMP:9863"/>
        <dbReference type="Rhea" id="RHEA-COMP:11604"/>
        <dbReference type="ChEBI" id="CHEBI:15377"/>
        <dbReference type="ChEBI" id="CHEBI:29999"/>
        <dbReference type="ChEBI" id="CHEBI:43474"/>
        <dbReference type="ChEBI" id="CHEBI:83421"/>
        <dbReference type="EC" id="3.1.3.16"/>
    </reaction>
</comment>
<dbReference type="InterPro" id="IPR006186">
    <property type="entry name" value="Ser/Thr-sp_prot-phosphatase"/>
</dbReference>
<feature type="active site" description="Proton donor/acceptor" evidence="25">
    <location>
        <position position="289"/>
    </location>
</feature>
<keyword evidence="19" id="KW-0472">Membrane</keyword>
<evidence type="ECO:0000313" key="28">
    <source>
        <dbReference type="EMBL" id="KMZ73293.1"/>
    </source>
</evidence>
<dbReference type="GO" id="GO:0005829">
    <property type="term" value="C:cytosol"/>
    <property type="evidence" value="ECO:0000318"/>
    <property type="project" value="GO_Central"/>
</dbReference>
<evidence type="ECO:0000256" key="19">
    <source>
        <dbReference type="ARBA" id="ARBA00023136"/>
    </source>
</evidence>
<feature type="repeat" description="TPR" evidence="26">
    <location>
        <begin position="80"/>
        <end position="113"/>
    </location>
</feature>
<evidence type="ECO:0000256" key="18">
    <source>
        <dbReference type="ARBA" id="ARBA00022989"/>
    </source>
</evidence>
<keyword evidence="29" id="KW-1185">Reference proteome</keyword>
<dbReference type="OrthoDB" id="445564at2759"/>
<comment type="cofactor">
    <cofactor evidence="1">
        <name>Mn(2+)</name>
        <dbReference type="ChEBI" id="CHEBI:29035"/>
    </cofactor>
</comment>
<dbReference type="InterPro" id="IPR051134">
    <property type="entry name" value="PPP_phosphatase"/>
</dbReference>
<comment type="subunit">
    <text evidence="24">Interacts with PHYA and PHYB, mostly when they are phosphorylated and in Pfr forms.</text>
</comment>
<dbReference type="GO" id="GO:0004722">
    <property type="term" value="F:protein serine/threonine phosphatase activity"/>
    <property type="evidence" value="ECO:0000318"/>
    <property type="project" value="GO_Central"/>
</dbReference>
<dbReference type="Pfam" id="PF13181">
    <property type="entry name" value="TPR_8"/>
    <property type="match status" value="1"/>
</dbReference>
<dbReference type="GO" id="GO:0005634">
    <property type="term" value="C:nucleus"/>
    <property type="evidence" value="ECO:0000318"/>
    <property type="project" value="GO_Central"/>
</dbReference>
<proteinExistence type="inferred from homology"/>
<evidence type="ECO:0000256" key="25">
    <source>
        <dbReference type="PIRSR" id="PIRSR033096-1"/>
    </source>
</evidence>
<feature type="domain" description="Serine/threonine specific protein phosphatases" evidence="27">
    <location>
        <begin position="189"/>
        <end position="465"/>
    </location>
</feature>
<dbReference type="FunFam" id="1.25.40.10:FF:000292">
    <property type="entry name" value="Serine/threonine-protein phosphatase 5"/>
    <property type="match status" value="1"/>
</dbReference>
<keyword evidence="21" id="KW-0539">Nucleus</keyword>
<evidence type="ECO:0000256" key="15">
    <source>
        <dbReference type="ARBA" id="ARBA00022803"/>
    </source>
</evidence>
<dbReference type="PRINTS" id="PR00114">
    <property type="entry name" value="STPHPHTASE"/>
</dbReference>
<organism evidence="28 29">
    <name type="scientific">Zostera marina</name>
    <name type="common">Eelgrass</name>
    <dbReference type="NCBI Taxonomy" id="29655"/>
    <lineage>
        <taxon>Eukaryota</taxon>
        <taxon>Viridiplantae</taxon>
        <taxon>Streptophyta</taxon>
        <taxon>Embryophyta</taxon>
        <taxon>Tracheophyta</taxon>
        <taxon>Spermatophyta</taxon>
        <taxon>Magnoliopsida</taxon>
        <taxon>Liliopsida</taxon>
        <taxon>Zosteraceae</taxon>
        <taxon>Zostera</taxon>
    </lineage>
</organism>
<dbReference type="GO" id="GO:0046872">
    <property type="term" value="F:metal ion binding"/>
    <property type="evidence" value="ECO:0007669"/>
    <property type="project" value="UniProtKB-KW"/>
</dbReference>
<dbReference type="CDD" id="cd07417">
    <property type="entry name" value="MPP_PP5_C"/>
    <property type="match status" value="1"/>
</dbReference>
<evidence type="ECO:0000256" key="17">
    <source>
        <dbReference type="ARBA" id="ARBA00022912"/>
    </source>
</evidence>
<accession>A0A0K9PW84</accession>
<comment type="subcellular location">
    <subcellularLocation>
        <location evidence="5">Cytoplasm</location>
    </subcellularLocation>
    <subcellularLocation>
        <location evidence="4">Endoplasmic reticulum membrane</location>
        <topology evidence="4">Multi-pass membrane protein</topology>
    </subcellularLocation>
    <subcellularLocation>
        <location evidence="2">Nucleus membrane</location>
        <topology evidence="2">Multi-pass membrane protein</topology>
    </subcellularLocation>
    <subcellularLocation>
        <location evidence="3">Nucleus speckle</location>
    </subcellularLocation>
    <subcellularLocation>
        <location evidence="6">Nucleus</location>
        <location evidence="6">Nucleoplasm</location>
    </subcellularLocation>
</comment>
<dbReference type="EMBL" id="LFYR01000585">
    <property type="protein sequence ID" value="KMZ73293.1"/>
    <property type="molecule type" value="Genomic_DNA"/>
</dbReference>
<evidence type="ECO:0000256" key="23">
    <source>
        <dbReference type="ARBA" id="ARBA00048336"/>
    </source>
</evidence>
<keyword evidence="20" id="KW-0464">Manganese</keyword>
<dbReference type="GO" id="GO:0005789">
    <property type="term" value="C:endoplasmic reticulum membrane"/>
    <property type="evidence" value="ECO:0007669"/>
    <property type="project" value="UniProtKB-SubCell"/>
</dbReference>
<evidence type="ECO:0000256" key="2">
    <source>
        <dbReference type="ARBA" id="ARBA00004232"/>
    </source>
</evidence>
<dbReference type="SUPFAM" id="SSF48452">
    <property type="entry name" value="TPR-like"/>
    <property type="match status" value="1"/>
</dbReference>
<evidence type="ECO:0000256" key="21">
    <source>
        <dbReference type="ARBA" id="ARBA00023242"/>
    </source>
</evidence>